<dbReference type="OrthoDB" id="424490at2759"/>
<keyword evidence="2" id="KW-1185">Reference proteome</keyword>
<evidence type="ECO:0000313" key="1">
    <source>
        <dbReference type="EMBL" id="KII66941.1"/>
    </source>
</evidence>
<evidence type="ECO:0000313" key="2">
    <source>
        <dbReference type="Proteomes" id="UP000031668"/>
    </source>
</evidence>
<dbReference type="Proteomes" id="UP000031668">
    <property type="component" value="Unassembled WGS sequence"/>
</dbReference>
<dbReference type="AlphaFoldDB" id="A0A0C2MIM7"/>
<organism evidence="1 2">
    <name type="scientific">Thelohanellus kitauei</name>
    <name type="common">Myxosporean</name>
    <dbReference type="NCBI Taxonomy" id="669202"/>
    <lineage>
        <taxon>Eukaryota</taxon>
        <taxon>Metazoa</taxon>
        <taxon>Cnidaria</taxon>
        <taxon>Myxozoa</taxon>
        <taxon>Myxosporea</taxon>
        <taxon>Bivalvulida</taxon>
        <taxon>Platysporina</taxon>
        <taxon>Myxobolidae</taxon>
        <taxon>Thelohanellus</taxon>
    </lineage>
</organism>
<comment type="caution">
    <text evidence="1">The sequence shown here is derived from an EMBL/GenBank/DDBJ whole genome shotgun (WGS) entry which is preliminary data.</text>
</comment>
<name>A0A0C2MIM7_THEKT</name>
<accession>A0A0C2MIM7</accession>
<dbReference type="EMBL" id="JWZT01003372">
    <property type="protein sequence ID" value="KII66941.1"/>
    <property type="molecule type" value="Genomic_DNA"/>
</dbReference>
<protein>
    <submittedName>
        <fullName evidence="1">Uncharacterized protein</fullName>
    </submittedName>
</protein>
<gene>
    <name evidence="1" type="ORF">RF11_09745</name>
</gene>
<reference evidence="1 2" key="1">
    <citation type="journal article" date="2014" name="Genome Biol. Evol.">
        <title>The genome of the myxosporean Thelohanellus kitauei shows adaptations to nutrient acquisition within its fish host.</title>
        <authorList>
            <person name="Yang Y."/>
            <person name="Xiong J."/>
            <person name="Zhou Z."/>
            <person name="Huo F."/>
            <person name="Miao W."/>
            <person name="Ran C."/>
            <person name="Liu Y."/>
            <person name="Zhang J."/>
            <person name="Feng J."/>
            <person name="Wang M."/>
            <person name="Wang M."/>
            <person name="Wang L."/>
            <person name="Yao B."/>
        </authorList>
    </citation>
    <scope>NUCLEOTIDE SEQUENCE [LARGE SCALE GENOMIC DNA]</scope>
    <source>
        <strain evidence="1">Wuqing</strain>
    </source>
</reference>
<sequence>MSNAKEIQAKAFPQRTSEYHISKVRQPINFNSESSSKMIQPDHRVILDITKHCLCRGKSINKVEITDFTLDIVLDKLKKLFRELLSLISDFKAAIRIAENARQFIFKDHESPHSLMEHLEHRWAAYQLKSEPIDWASPLSCVAKPNWKIRICVDFKEFELSKHRTTQEEINPPKQVHEDLTDATTSPFTHQESFTKSHEEVIYPIKPKIRMRLERNRRPGKGRKGKQNGLAGIDWRIMRMVACLKKRLSRFGIHIIHTNFHFRRTQKSSIQSERQAFGPKTLIRQMKYLRKMLSATIDLVDWRIGGIDITFELDETTMGMSKYHRGHPVICARFLRGIEKTSERKAFPVEVSNRQA</sequence>
<proteinExistence type="predicted"/>